<dbReference type="Gene3D" id="2.10.220.10">
    <property type="entry name" value="Hormone Receptor, Insulin-like Growth Factor Receptor 1, Chain A, domain 2"/>
    <property type="match status" value="1"/>
</dbReference>
<reference evidence="2" key="1">
    <citation type="submission" date="2020-11" db="EMBL/GenBank/DDBJ databases">
        <authorList>
            <person name="Tran Van P."/>
        </authorList>
    </citation>
    <scope>NUCLEOTIDE SEQUENCE</scope>
</reference>
<dbReference type="InterPro" id="IPR000494">
    <property type="entry name" value="Rcpt_L-dom"/>
</dbReference>
<feature type="domain" description="Receptor L-domain" evidence="1">
    <location>
        <begin position="20"/>
        <end position="131"/>
    </location>
</feature>
<dbReference type="EMBL" id="OB660236">
    <property type="protein sequence ID" value="CAD7223673.1"/>
    <property type="molecule type" value="Genomic_DNA"/>
</dbReference>
<dbReference type="Gene3D" id="3.80.20.20">
    <property type="entry name" value="Receptor L-domain"/>
    <property type="match status" value="1"/>
</dbReference>
<proteinExistence type="predicted"/>
<dbReference type="AlphaFoldDB" id="A0A7R8W628"/>
<dbReference type="InterPro" id="IPR036941">
    <property type="entry name" value="Rcpt_L-dom_sf"/>
</dbReference>
<evidence type="ECO:0000259" key="1">
    <source>
        <dbReference type="Pfam" id="PF01030"/>
    </source>
</evidence>
<sequence>MSKHHSKIRHYQNLRERYTNCTYVEGNLEITWIDDDHLDLSFLSQIREVTGYVLISYVDVKRLVLPSLQIIRGRSLFSVPNDERDFSLMVAKCSKMETLEMPALRDILHGSVGLFDNYNLCHIKTINWTEIISDKQASYTYQYNITETERECPPCDKSCVAGCWGEGAHNCQQFSKINCSPQCADGRCFGPNPRECCHSLVVWLVAGERVLITANSFPRSTVLLSVPTEGALDRTLASVVIRHAQEVAPALLLLSAWLVVTSSTTENAVRSVRR</sequence>
<dbReference type="CDD" id="cd00064">
    <property type="entry name" value="FU"/>
    <property type="match status" value="1"/>
</dbReference>
<dbReference type="Pfam" id="PF01030">
    <property type="entry name" value="Recep_L_domain"/>
    <property type="match status" value="1"/>
</dbReference>
<organism evidence="2">
    <name type="scientific">Cyprideis torosa</name>
    <dbReference type="NCBI Taxonomy" id="163714"/>
    <lineage>
        <taxon>Eukaryota</taxon>
        <taxon>Metazoa</taxon>
        <taxon>Ecdysozoa</taxon>
        <taxon>Arthropoda</taxon>
        <taxon>Crustacea</taxon>
        <taxon>Oligostraca</taxon>
        <taxon>Ostracoda</taxon>
        <taxon>Podocopa</taxon>
        <taxon>Podocopida</taxon>
        <taxon>Cytherocopina</taxon>
        <taxon>Cytheroidea</taxon>
        <taxon>Cytherideidae</taxon>
        <taxon>Cyprideis</taxon>
    </lineage>
</organism>
<dbReference type="InterPro" id="IPR006212">
    <property type="entry name" value="Furin_repeat"/>
</dbReference>
<gene>
    <name evidence="2" type="ORF">CTOB1V02_LOCUS1653</name>
</gene>
<evidence type="ECO:0000313" key="2">
    <source>
        <dbReference type="EMBL" id="CAD7223673.1"/>
    </source>
</evidence>
<dbReference type="SMART" id="SM00261">
    <property type="entry name" value="FU"/>
    <property type="match status" value="1"/>
</dbReference>
<name>A0A7R8W628_9CRUS</name>
<protein>
    <recommendedName>
        <fullName evidence="1">Receptor L-domain domain-containing protein</fullName>
    </recommendedName>
</protein>
<accession>A0A7R8W628</accession>
<dbReference type="SUPFAM" id="SSF52058">
    <property type="entry name" value="L domain-like"/>
    <property type="match status" value="1"/>
</dbReference>
<dbReference type="OrthoDB" id="6219513at2759"/>